<dbReference type="GO" id="GO:0005743">
    <property type="term" value="C:mitochondrial inner membrane"/>
    <property type="evidence" value="ECO:0007669"/>
    <property type="project" value="UniProtKB-SubCell"/>
</dbReference>
<keyword evidence="4" id="KW-0999">Mitochondrion inner membrane</keyword>
<dbReference type="AlphaFoldDB" id="A0A8H7QJ23"/>
<proteinExistence type="inferred from homology"/>
<dbReference type="Proteomes" id="UP000650833">
    <property type="component" value="Unassembled WGS sequence"/>
</dbReference>
<keyword evidence="3 10" id="KW-0812">Transmembrane</keyword>
<keyword evidence="5" id="KW-0809">Transit peptide</keyword>
<evidence type="ECO:0000256" key="1">
    <source>
        <dbReference type="ARBA" id="ARBA00004273"/>
    </source>
</evidence>
<evidence type="ECO:0000256" key="9">
    <source>
        <dbReference type="ARBA" id="ARBA00025191"/>
    </source>
</evidence>
<dbReference type="GO" id="GO:0000001">
    <property type="term" value="P:mitochondrion inheritance"/>
    <property type="evidence" value="ECO:0007669"/>
    <property type="project" value="InterPro"/>
</dbReference>
<evidence type="ECO:0008006" key="13">
    <source>
        <dbReference type="Google" id="ProtNLM"/>
    </source>
</evidence>
<dbReference type="OrthoDB" id="17678at2759"/>
<evidence type="ECO:0000256" key="2">
    <source>
        <dbReference type="ARBA" id="ARBA00005687"/>
    </source>
</evidence>
<evidence type="ECO:0000256" key="4">
    <source>
        <dbReference type="ARBA" id="ARBA00022792"/>
    </source>
</evidence>
<evidence type="ECO:0000256" key="5">
    <source>
        <dbReference type="ARBA" id="ARBA00022946"/>
    </source>
</evidence>
<organism evidence="11 12">
    <name type="scientific">Mucor plumbeus</name>
    <dbReference type="NCBI Taxonomy" id="97098"/>
    <lineage>
        <taxon>Eukaryota</taxon>
        <taxon>Fungi</taxon>
        <taxon>Fungi incertae sedis</taxon>
        <taxon>Mucoromycota</taxon>
        <taxon>Mucoromycotina</taxon>
        <taxon>Mucoromycetes</taxon>
        <taxon>Mucorales</taxon>
        <taxon>Mucorineae</taxon>
        <taxon>Mucoraceae</taxon>
        <taxon>Mucor</taxon>
    </lineage>
</organism>
<evidence type="ECO:0000256" key="6">
    <source>
        <dbReference type="ARBA" id="ARBA00022989"/>
    </source>
</evidence>
<comment type="caution">
    <text evidence="11">The sequence shown here is derived from an EMBL/GenBank/DDBJ whole genome shotgun (WGS) entry which is preliminary data.</text>
</comment>
<keyword evidence="6 10" id="KW-1133">Transmembrane helix</keyword>
<dbReference type="InterPro" id="IPR012571">
    <property type="entry name" value="Mdm31/Mdm32"/>
</dbReference>
<evidence type="ECO:0000256" key="8">
    <source>
        <dbReference type="ARBA" id="ARBA00023136"/>
    </source>
</evidence>
<reference evidence="11" key="1">
    <citation type="submission" date="2020-12" db="EMBL/GenBank/DDBJ databases">
        <title>Metabolic potential, ecology and presence of endohyphal bacteria is reflected in genomic diversity of Mucoromycotina.</title>
        <authorList>
            <person name="Muszewska A."/>
            <person name="Okrasinska A."/>
            <person name="Steczkiewicz K."/>
            <person name="Drgas O."/>
            <person name="Orlowska M."/>
            <person name="Perlinska-Lenart U."/>
            <person name="Aleksandrzak-Piekarczyk T."/>
            <person name="Szatraj K."/>
            <person name="Zielenkiewicz U."/>
            <person name="Pilsyk S."/>
            <person name="Malc E."/>
            <person name="Mieczkowski P."/>
            <person name="Kruszewska J.S."/>
            <person name="Biernat P."/>
            <person name="Pawlowska J."/>
        </authorList>
    </citation>
    <scope>NUCLEOTIDE SEQUENCE</scope>
    <source>
        <strain evidence="11">CBS 226.32</strain>
    </source>
</reference>
<name>A0A8H7QJ23_9FUNG</name>
<keyword evidence="12" id="KW-1185">Reference proteome</keyword>
<keyword evidence="7" id="KW-0496">Mitochondrion</keyword>
<protein>
    <recommendedName>
        <fullName evidence="13">Mitochondrial distribution and morphology protein 31</fullName>
    </recommendedName>
</protein>
<comment type="similarity">
    <text evidence="2">Belongs to the MDM31/MDM32 family.</text>
</comment>
<keyword evidence="8 10" id="KW-0472">Membrane</keyword>
<sequence>MFARSIKKNIRLINKSNHIRLHYNRAIMRHPIRSIHLPQLPKPPNKYELLIQARGFIQRLKIRVKYPLMKQMRPFTLNDITALFSWVFLGHTVWLVVGTTSFLSFGLWAANSLQFQEWVTDKMCHYLTLTSEAVVVFESATPNWKDGKIRINNVHLVCMPRSEQLKFQQGLQEKEPRIIQGDLLNGIDLDQDELTPKAQKRLKRMPWFDLTIDFVEVELSLMRLMEGKGIIKSADVVGVRGIIDNRRAGWNKIAAWDAETVRKSHIPGGFEMDQLVLEDMSVIVYMPNGFRPFPFSIIQAQVSRLRRQWLFYDMLCADKIIGSFDTSLFSVHTPQLEKSVLEFSDLEAKGSNPNLANYYPFKKSNPQGVFVGGGNQQFGVMIDDNMKEQGYERKTRLRIEGVSMDHVHRLGQGPPQWITSGTMDFCADIYIPDEKRKGKSPSVAQAIFEVFKQSLPQSVIIGTGTGQIITLRGSTQQYTEQDLKKKFVMDIDVRFKNIKGVVPLKIPEFSYLNSAMVRPLIAYINRNRTILPIKGRIIMDLETFDGAWTIHDSTLGDRLNECITTGFVNLVSDQQERNKRLKRIGFWSFREMIRNIVTLHETLHGSARGFWTYLGQ</sequence>
<evidence type="ECO:0000313" key="12">
    <source>
        <dbReference type="Proteomes" id="UP000650833"/>
    </source>
</evidence>
<dbReference type="EMBL" id="JAEPRC010000659">
    <property type="protein sequence ID" value="KAG2193272.1"/>
    <property type="molecule type" value="Genomic_DNA"/>
</dbReference>
<comment type="function">
    <text evidence="9">Involved in the organization of the mitochondrial membranes and the global structure of the mitochondria. Also required for mitochondrial distribution and mobility as well as for the maintenance of mitochondrial DNA nucleoids structures.</text>
</comment>
<dbReference type="Pfam" id="PF08118">
    <property type="entry name" value="MDM31_MDM32"/>
    <property type="match status" value="1"/>
</dbReference>
<feature type="transmembrane region" description="Helical" evidence="10">
    <location>
        <begin position="80"/>
        <end position="108"/>
    </location>
</feature>
<gene>
    <name evidence="11" type="ORF">INT46_002859</name>
</gene>
<evidence type="ECO:0000313" key="11">
    <source>
        <dbReference type="EMBL" id="KAG2193272.1"/>
    </source>
</evidence>
<dbReference type="PANTHER" id="PTHR31068:SF0">
    <property type="entry name" value="MITOCHONDRIAL DISTRIBUTION AND MORPHOLOGY PROTEIN 31"/>
    <property type="match status" value="1"/>
</dbReference>
<dbReference type="PANTHER" id="PTHR31068">
    <property type="entry name" value="MITOCHONDRIAL DISTRIBUTION AND MORPHOLOGY PROTEIN 31"/>
    <property type="match status" value="1"/>
</dbReference>
<evidence type="ECO:0000256" key="10">
    <source>
        <dbReference type="SAM" id="Phobius"/>
    </source>
</evidence>
<comment type="subcellular location">
    <subcellularLocation>
        <location evidence="1">Mitochondrion inner membrane</location>
    </subcellularLocation>
</comment>
<evidence type="ECO:0000256" key="7">
    <source>
        <dbReference type="ARBA" id="ARBA00023128"/>
    </source>
</evidence>
<accession>A0A8H7QJ23</accession>
<dbReference type="GO" id="GO:0007005">
    <property type="term" value="P:mitochondrion organization"/>
    <property type="evidence" value="ECO:0007669"/>
    <property type="project" value="InterPro"/>
</dbReference>
<evidence type="ECO:0000256" key="3">
    <source>
        <dbReference type="ARBA" id="ARBA00022692"/>
    </source>
</evidence>